<evidence type="ECO:0000256" key="1">
    <source>
        <dbReference type="ARBA" id="ARBA00004141"/>
    </source>
</evidence>
<protein>
    <submittedName>
        <fullName evidence="8">Uncharacterized protein</fullName>
    </submittedName>
</protein>
<dbReference type="InterPro" id="IPR018108">
    <property type="entry name" value="MCP_transmembrane"/>
</dbReference>
<dbReference type="Pfam" id="PF00153">
    <property type="entry name" value="Mito_carr"/>
    <property type="match status" value="1"/>
</dbReference>
<keyword evidence="5 6" id="KW-0472">Membrane</keyword>
<dbReference type="GO" id="GO:0016020">
    <property type="term" value="C:membrane"/>
    <property type="evidence" value="ECO:0007669"/>
    <property type="project" value="UniProtKB-SubCell"/>
</dbReference>
<evidence type="ECO:0000256" key="7">
    <source>
        <dbReference type="RuleBase" id="RU000488"/>
    </source>
</evidence>
<dbReference type="EMBL" id="FZQP02007029">
    <property type="protein sequence ID" value="VVD05845.1"/>
    <property type="molecule type" value="Genomic_DNA"/>
</dbReference>
<evidence type="ECO:0000256" key="5">
    <source>
        <dbReference type="ARBA" id="ARBA00023136"/>
    </source>
</evidence>
<dbReference type="PANTHER" id="PTHR24089">
    <property type="entry name" value="SOLUTE CARRIER FAMILY 25"/>
    <property type="match status" value="1"/>
</dbReference>
<organism evidence="8 9">
    <name type="scientific">Leptidea sinapis</name>
    <dbReference type="NCBI Taxonomy" id="189913"/>
    <lineage>
        <taxon>Eukaryota</taxon>
        <taxon>Metazoa</taxon>
        <taxon>Ecdysozoa</taxon>
        <taxon>Arthropoda</taxon>
        <taxon>Hexapoda</taxon>
        <taxon>Insecta</taxon>
        <taxon>Pterygota</taxon>
        <taxon>Neoptera</taxon>
        <taxon>Endopterygota</taxon>
        <taxon>Lepidoptera</taxon>
        <taxon>Glossata</taxon>
        <taxon>Ditrysia</taxon>
        <taxon>Papilionoidea</taxon>
        <taxon>Pieridae</taxon>
        <taxon>Dismorphiinae</taxon>
        <taxon>Leptidea</taxon>
    </lineage>
</organism>
<evidence type="ECO:0000313" key="9">
    <source>
        <dbReference type="Proteomes" id="UP000324832"/>
    </source>
</evidence>
<reference evidence="8 9" key="1">
    <citation type="submission" date="2017-07" db="EMBL/GenBank/DDBJ databases">
        <authorList>
            <person name="Talla V."/>
            <person name="Backstrom N."/>
        </authorList>
    </citation>
    <scope>NUCLEOTIDE SEQUENCE [LARGE SCALE GENOMIC DNA]</scope>
</reference>
<evidence type="ECO:0000256" key="2">
    <source>
        <dbReference type="ARBA" id="ARBA00006375"/>
    </source>
</evidence>
<dbReference type="InterPro" id="IPR023395">
    <property type="entry name" value="MCP_dom_sf"/>
</dbReference>
<proteinExistence type="inferred from homology"/>
<sequence>MQTAPRRPDCTFPYPDIVAALRHIYRTEGGRAFFKGLSMNWVKGPIAVGISFATYDHIKATLRDLALTLASRDAL</sequence>
<evidence type="ECO:0000256" key="6">
    <source>
        <dbReference type="PROSITE-ProRule" id="PRU00282"/>
    </source>
</evidence>
<keyword evidence="9" id="KW-1185">Reference proteome</keyword>
<dbReference type="SUPFAM" id="SSF103506">
    <property type="entry name" value="Mitochondrial carrier"/>
    <property type="match status" value="1"/>
</dbReference>
<gene>
    <name evidence="8" type="ORF">LSINAPIS_LOCUS15307</name>
</gene>
<dbReference type="PROSITE" id="PS50920">
    <property type="entry name" value="SOLCAR"/>
    <property type="match status" value="1"/>
</dbReference>
<dbReference type="Gene3D" id="1.50.40.10">
    <property type="entry name" value="Mitochondrial carrier domain"/>
    <property type="match status" value="1"/>
</dbReference>
<keyword evidence="7" id="KW-0813">Transport</keyword>
<comment type="subcellular location">
    <subcellularLocation>
        <location evidence="1">Membrane</location>
        <topology evidence="1">Multi-pass membrane protein</topology>
    </subcellularLocation>
</comment>
<feature type="repeat" description="Solcar" evidence="6">
    <location>
        <begin position="1"/>
        <end position="61"/>
    </location>
</feature>
<accession>A0A5E4R7C6</accession>
<comment type="similarity">
    <text evidence="2 7">Belongs to the mitochondrial carrier (TC 2.A.29) family.</text>
</comment>
<keyword evidence="4" id="KW-0677">Repeat</keyword>
<keyword evidence="3 6" id="KW-0812">Transmembrane</keyword>
<dbReference type="AlphaFoldDB" id="A0A5E4R7C6"/>
<evidence type="ECO:0000256" key="3">
    <source>
        <dbReference type="ARBA" id="ARBA00022692"/>
    </source>
</evidence>
<evidence type="ECO:0000313" key="8">
    <source>
        <dbReference type="EMBL" id="VVD05845.1"/>
    </source>
</evidence>
<dbReference type="Proteomes" id="UP000324832">
    <property type="component" value="Unassembled WGS sequence"/>
</dbReference>
<name>A0A5E4R7C6_9NEOP</name>
<evidence type="ECO:0000256" key="4">
    <source>
        <dbReference type="ARBA" id="ARBA00022737"/>
    </source>
</evidence>